<organism evidence="3 4">
    <name type="scientific">Snodgrassella alvi SCGC AB-598-J21</name>
    <dbReference type="NCBI Taxonomy" id="1385367"/>
    <lineage>
        <taxon>Bacteria</taxon>
        <taxon>Pseudomonadati</taxon>
        <taxon>Pseudomonadota</taxon>
        <taxon>Betaproteobacteria</taxon>
        <taxon>Neisseriales</taxon>
        <taxon>Neisseriaceae</taxon>
        <taxon>Snodgrassella</taxon>
    </lineage>
</organism>
<comment type="caution">
    <text evidence="3">The sequence shown here is derived from an EMBL/GenBank/DDBJ whole genome shotgun (WGS) entry which is preliminary data.</text>
</comment>
<evidence type="ECO:0000259" key="1">
    <source>
        <dbReference type="Pfam" id="PF09983"/>
    </source>
</evidence>
<sequence length="400" mass="46623">MTKLNENWGRLPDEVYSHIKKLEWDKQKNLKERLMHKRKFPIEISLGTPTADQILDNMMYFKNFINQWKDFPQQHWIKWQDKKYNTLGLQRIPVTLILNNLKELFEFLGPDIEKRIEKLSKIIEPLTTYDQRFYPILIQHLSIVEQLTPQESINITSLLQQLTPNMGKGLYLRSLPLKGIDTKFLENNKILVSALLDVLYNNAIAQAGNLLKWLGCLDYPKGWLIVKPLCKKTQESLAGLPILQMDQHTLTHYELPANNILVVENIQSGLSLPELPDTIAVIGGGNNVNWLSAQWLKNKRVAYWGDIDSWGLKILSLSKTFCPHIQTLMMDEETLKLYKNNMVTESESYSDIPVNLDSSEKDLFIVLQSNKYNANRLEQEKLPNDYIQKKLKEWKNNQNF</sequence>
<dbReference type="AlphaFoldDB" id="A0A074V7G7"/>
<evidence type="ECO:0000313" key="4">
    <source>
        <dbReference type="Proteomes" id="UP000027644"/>
    </source>
</evidence>
<evidence type="ECO:0000313" key="3">
    <source>
        <dbReference type="EMBL" id="KEQ01136.1"/>
    </source>
</evidence>
<dbReference type="EMBL" id="AVQL01000435">
    <property type="protein sequence ID" value="KEQ01136.1"/>
    <property type="molecule type" value="Genomic_DNA"/>
</dbReference>
<dbReference type="InterPro" id="IPR024534">
    <property type="entry name" value="JetD_C"/>
</dbReference>
<dbReference type="PIRSF" id="PIRSF028408">
    <property type="entry name" value="UCP028408"/>
    <property type="match status" value="1"/>
</dbReference>
<feature type="domain" description="Wadjet protein JetD C-terminal" evidence="1">
    <location>
        <begin position="221"/>
        <end position="390"/>
    </location>
</feature>
<evidence type="ECO:0008006" key="5">
    <source>
        <dbReference type="Google" id="ProtNLM"/>
    </source>
</evidence>
<name>A0A074V7G7_9NEIS</name>
<accession>A0A074V7G7</accession>
<feature type="domain" description="DUF3322" evidence="2">
    <location>
        <begin position="12"/>
        <end position="197"/>
    </location>
</feature>
<dbReference type="Pfam" id="PF11795">
    <property type="entry name" value="DUF3322"/>
    <property type="match status" value="1"/>
</dbReference>
<proteinExistence type="predicted"/>
<dbReference type="Proteomes" id="UP000027644">
    <property type="component" value="Unassembled WGS sequence"/>
</dbReference>
<dbReference type="InterPro" id="IPR014544">
    <property type="entry name" value="UCP028408"/>
</dbReference>
<protein>
    <recommendedName>
        <fullName evidence="5">Wadjet protein JetD C-terminal domain-containing protein</fullName>
    </recommendedName>
</protein>
<dbReference type="Pfam" id="PF09983">
    <property type="entry name" value="JetD_C"/>
    <property type="match status" value="1"/>
</dbReference>
<reference evidence="3 4" key="1">
    <citation type="journal article" date="2014" name="PLoS Genet.">
        <title>Hidden diversity in honey bee gut symbionts detected by single-cell genomics.</title>
        <authorList>
            <person name="Engel P."/>
            <person name="Stepanauskas R."/>
            <person name="Moran N."/>
        </authorList>
    </citation>
    <scope>NUCLEOTIDE SEQUENCE [LARGE SCALE GENOMIC DNA]</scope>
    <source>
        <strain evidence="3 4">SCGC AB-598-J21</strain>
    </source>
</reference>
<dbReference type="InterPro" id="IPR024537">
    <property type="entry name" value="DUF3322"/>
</dbReference>
<gene>
    <name evidence="3" type="ORF">SASC598J21_010760</name>
</gene>
<evidence type="ECO:0000259" key="2">
    <source>
        <dbReference type="Pfam" id="PF11795"/>
    </source>
</evidence>